<organism evidence="1 2">
    <name type="scientific">Meloidogyne enterolobii</name>
    <name type="common">Root-knot nematode worm</name>
    <name type="synonym">Meloidogyne mayaguensis</name>
    <dbReference type="NCBI Taxonomy" id="390850"/>
    <lineage>
        <taxon>Eukaryota</taxon>
        <taxon>Metazoa</taxon>
        <taxon>Ecdysozoa</taxon>
        <taxon>Nematoda</taxon>
        <taxon>Chromadorea</taxon>
        <taxon>Rhabditida</taxon>
        <taxon>Tylenchina</taxon>
        <taxon>Tylenchomorpha</taxon>
        <taxon>Tylenchoidea</taxon>
        <taxon>Meloidogynidae</taxon>
        <taxon>Meloidogyninae</taxon>
        <taxon>Meloidogyne</taxon>
    </lineage>
</organism>
<evidence type="ECO:0000313" key="1">
    <source>
        <dbReference type="EMBL" id="CAD2188887.1"/>
    </source>
</evidence>
<protein>
    <submittedName>
        <fullName evidence="1">Uncharacterized protein</fullName>
    </submittedName>
</protein>
<dbReference type="Gene3D" id="2.60.120.920">
    <property type="match status" value="1"/>
</dbReference>
<dbReference type="EMBL" id="CAJEWN010000718">
    <property type="protein sequence ID" value="CAD2188887.1"/>
    <property type="molecule type" value="Genomic_DNA"/>
</dbReference>
<name>A0A6V7WPG5_MELEN</name>
<sequence>MTEDELSNIDMELIPSQSDYLIKLQDNFINLQKNLFEEKENSLNLEKKIFYFENKEKEFNEKIKEIENYFLLEKKIFEDKNIFLEDKLKEKKEKIKKIKFDNQQKDGEINLLKEHNKLAHDLFDQKIADLTNELEQLKNIAYIPLSFIKINNKWKEIDFTYRDDYKCCENECINTNNPIGECIKGNGCVNLINDGNVKYINYEGKGVNNNYFILAENSFKEPQNCINFSLFYFEIKCKIEGKFNDNQIYIGLKIDGADHKYFRFGANIAKIVNEHDEGFNIPQFCWNDNDVFGCGLVYPPEDFSYIFFTQNGNQIGKSVWLNENNESFKPYIILNCCSVETNFGDDLEAKPFVYDFSKHLVPKFY</sequence>
<gene>
    <name evidence="1" type="ORF">MENT_LOCUS41567</name>
</gene>
<dbReference type="Proteomes" id="UP000580250">
    <property type="component" value="Unassembled WGS sequence"/>
</dbReference>
<reference evidence="1 2" key="1">
    <citation type="submission" date="2020-08" db="EMBL/GenBank/DDBJ databases">
        <authorList>
            <person name="Koutsovoulos G."/>
            <person name="Danchin GJ E."/>
        </authorList>
    </citation>
    <scope>NUCLEOTIDE SEQUENCE [LARGE SCALE GENOMIC DNA]</scope>
</reference>
<dbReference type="AlphaFoldDB" id="A0A6V7WPG5"/>
<dbReference type="InterPro" id="IPR043136">
    <property type="entry name" value="B30.2/SPRY_sf"/>
</dbReference>
<proteinExistence type="predicted"/>
<comment type="caution">
    <text evidence="1">The sequence shown here is derived from an EMBL/GenBank/DDBJ whole genome shotgun (WGS) entry which is preliminary data.</text>
</comment>
<evidence type="ECO:0000313" key="2">
    <source>
        <dbReference type="Proteomes" id="UP000580250"/>
    </source>
</evidence>
<accession>A0A6V7WPG5</accession>